<dbReference type="InterPro" id="IPR036388">
    <property type="entry name" value="WH-like_DNA-bd_sf"/>
</dbReference>
<dbReference type="Gene3D" id="1.10.10.10">
    <property type="entry name" value="Winged helix-like DNA-binding domain superfamily/Winged helix DNA-binding domain"/>
    <property type="match status" value="1"/>
</dbReference>
<keyword evidence="3" id="KW-0378">Hydrolase</keyword>
<dbReference type="InterPro" id="IPR014832">
    <property type="entry name" value="TnsA_C"/>
</dbReference>
<dbReference type="SUPFAM" id="SSF52980">
    <property type="entry name" value="Restriction endonuclease-like"/>
    <property type="match status" value="1"/>
</dbReference>
<dbReference type="GO" id="GO:0003676">
    <property type="term" value="F:nucleic acid binding"/>
    <property type="evidence" value="ECO:0007669"/>
    <property type="project" value="InterPro"/>
</dbReference>
<dbReference type="CDD" id="cd22362">
    <property type="entry name" value="TnsA_endonuclease-like"/>
    <property type="match status" value="1"/>
</dbReference>
<keyword evidence="3" id="KW-0255">Endonuclease</keyword>
<sequence length="269" mass="32317">MGGKSYKWTEARFNRYVKEGRGSGELESYKPWLTVDDVPSEGRQHKRKGWKTNREHHFMSDLELNFFYLLEWTDHIVDIYEQYPLNLDLTEKISKQKNIKHPVDNQTSMLIPFTTDFLVKVYSDGEFKYLARTIKPSNKLEDRRILEKLEIEREYYAHKEIDWGIVTEKELTSNIIKNIDYFHSHYWLEEELERYKELFIGCFLEAEDVWGIINITDSFDRMYSLQVGSAITIFKHLMARKEILLKDMFLPFKFSLCKKEFKTSFEVRA</sequence>
<gene>
    <name evidence="3" type="ORF">FRY47_10705</name>
</gene>
<dbReference type="Pfam" id="PF08722">
    <property type="entry name" value="Tn7_TnsA-like_N"/>
    <property type="match status" value="1"/>
</dbReference>
<reference evidence="3" key="1">
    <citation type="submission" date="2019-08" db="EMBL/GenBank/DDBJ databases">
        <title>Antibiosis Participates in the Biocontrol of Bucillus cereus 0-9 Against Rice Sheath Blight.</title>
        <authorList>
            <person name="Wang G."/>
            <person name="Liu F."/>
        </authorList>
    </citation>
    <scope>NUCLEOTIDE SEQUENCE</scope>
    <source>
        <strain evidence="3">09</strain>
    </source>
</reference>
<dbReference type="AlphaFoldDB" id="A0A5B9HLB2"/>
<protein>
    <submittedName>
        <fullName evidence="3">Heteromeric transposase endonuclease subunit TnsA</fullName>
    </submittedName>
</protein>
<keyword evidence="3" id="KW-0540">Nuclease</keyword>
<name>A0A5B9HLB2_BACCE</name>
<dbReference type="InterPro" id="IPR011856">
    <property type="entry name" value="tRNA_endonuc-like_dom_sf"/>
</dbReference>
<dbReference type="InterPro" id="IPR014833">
    <property type="entry name" value="TnsA_N"/>
</dbReference>
<feature type="domain" description="TnsA endonuclease N-terminal" evidence="2">
    <location>
        <begin position="74"/>
        <end position="168"/>
    </location>
</feature>
<dbReference type="GO" id="GO:0004519">
    <property type="term" value="F:endonuclease activity"/>
    <property type="evidence" value="ECO:0007669"/>
    <property type="project" value="UniProtKB-KW"/>
</dbReference>
<evidence type="ECO:0000259" key="2">
    <source>
        <dbReference type="Pfam" id="PF08722"/>
    </source>
</evidence>
<proteinExistence type="predicted"/>
<evidence type="ECO:0000313" key="3">
    <source>
        <dbReference type="EMBL" id="QEF16823.1"/>
    </source>
</evidence>
<evidence type="ECO:0000259" key="1">
    <source>
        <dbReference type="Pfam" id="PF08721"/>
    </source>
</evidence>
<dbReference type="EMBL" id="CP042874">
    <property type="protein sequence ID" value="QEF16823.1"/>
    <property type="molecule type" value="Genomic_DNA"/>
</dbReference>
<accession>A0A5B9HLB2</accession>
<dbReference type="Pfam" id="PF08721">
    <property type="entry name" value="Tn7_Tnp_TnsA_C"/>
    <property type="match status" value="1"/>
</dbReference>
<feature type="domain" description="TnsA endonuclease C-terminal" evidence="1">
    <location>
        <begin position="174"/>
        <end position="244"/>
    </location>
</feature>
<organism evidence="3">
    <name type="scientific">Bacillus cereus</name>
    <dbReference type="NCBI Taxonomy" id="1396"/>
    <lineage>
        <taxon>Bacteria</taxon>
        <taxon>Bacillati</taxon>
        <taxon>Bacillota</taxon>
        <taxon>Bacilli</taxon>
        <taxon>Bacillales</taxon>
        <taxon>Bacillaceae</taxon>
        <taxon>Bacillus</taxon>
        <taxon>Bacillus cereus group</taxon>
    </lineage>
</organism>
<dbReference type="Gene3D" id="3.40.1350.10">
    <property type="match status" value="1"/>
</dbReference>
<dbReference type="InterPro" id="IPR011335">
    <property type="entry name" value="Restrct_endonuc-II-like"/>
</dbReference>